<name>A0A9P0EFI2_NEZVI</name>
<evidence type="ECO:0000256" key="4">
    <source>
        <dbReference type="ARBA" id="ARBA00005093"/>
    </source>
</evidence>
<dbReference type="Pfam" id="PF01762">
    <property type="entry name" value="Galactosyl_T"/>
    <property type="match status" value="1"/>
</dbReference>
<reference evidence="16" key="1">
    <citation type="submission" date="2022-01" db="EMBL/GenBank/DDBJ databases">
        <authorList>
            <person name="King R."/>
        </authorList>
    </citation>
    <scope>NUCLEOTIDE SEQUENCE</scope>
</reference>
<evidence type="ECO:0000256" key="6">
    <source>
        <dbReference type="ARBA" id="ARBA00022676"/>
    </source>
</evidence>
<evidence type="ECO:0000256" key="10">
    <source>
        <dbReference type="ARBA" id="ARBA00022989"/>
    </source>
</evidence>
<comment type="subcellular location">
    <subcellularLocation>
        <location evidence="2 15">Golgi apparatus membrane</location>
        <topology evidence="2 15">Single-pass type II membrane protein</topology>
    </subcellularLocation>
</comment>
<evidence type="ECO:0000313" key="16">
    <source>
        <dbReference type="EMBL" id="CAH1395528.1"/>
    </source>
</evidence>
<evidence type="ECO:0000256" key="1">
    <source>
        <dbReference type="ARBA" id="ARBA00001936"/>
    </source>
</evidence>
<dbReference type="Gene3D" id="3.90.550.50">
    <property type="match status" value="1"/>
</dbReference>
<dbReference type="FunFam" id="3.90.550.50:FF:000018">
    <property type="entry name" value="Hexosyltransferase"/>
    <property type="match status" value="1"/>
</dbReference>
<dbReference type="PANTHER" id="PTHR11214">
    <property type="entry name" value="BETA-1,3-N-ACETYLGLUCOSAMINYLTRANSFERASE"/>
    <property type="match status" value="1"/>
</dbReference>
<keyword evidence="12" id="KW-0472">Membrane</keyword>
<evidence type="ECO:0000256" key="8">
    <source>
        <dbReference type="ARBA" id="ARBA00022692"/>
    </source>
</evidence>
<comment type="pathway">
    <text evidence="4">Glycan metabolism; heparan sulfate biosynthesis.</text>
</comment>
<evidence type="ECO:0000256" key="12">
    <source>
        <dbReference type="ARBA" id="ARBA00023136"/>
    </source>
</evidence>
<keyword evidence="6 15" id="KW-0328">Glycosyltransferase</keyword>
<evidence type="ECO:0000313" key="17">
    <source>
        <dbReference type="Proteomes" id="UP001152798"/>
    </source>
</evidence>
<keyword evidence="8" id="KW-0812">Transmembrane</keyword>
<comment type="pathway">
    <text evidence="3">Glycan metabolism; chondroitin sulfate biosynthesis.</text>
</comment>
<protein>
    <recommendedName>
        <fullName evidence="15">Hexosyltransferase</fullName>
        <ecNumber evidence="15">2.4.1.-</ecNumber>
    </recommendedName>
</protein>
<keyword evidence="14" id="KW-0464">Manganese</keyword>
<evidence type="ECO:0000256" key="7">
    <source>
        <dbReference type="ARBA" id="ARBA00022679"/>
    </source>
</evidence>
<evidence type="ECO:0000256" key="11">
    <source>
        <dbReference type="ARBA" id="ARBA00023034"/>
    </source>
</evidence>
<keyword evidence="10" id="KW-1133">Transmembrane helix</keyword>
<keyword evidence="9" id="KW-0735">Signal-anchor</keyword>
<keyword evidence="13" id="KW-0325">Glycoprotein</keyword>
<evidence type="ECO:0000256" key="3">
    <source>
        <dbReference type="ARBA" id="ARBA00004840"/>
    </source>
</evidence>
<dbReference type="InterPro" id="IPR002659">
    <property type="entry name" value="Glyco_trans_31"/>
</dbReference>
<dbReference type="Proteomes" id="UP001152798">
    <property type="component" value="Chromosome 3"/>
</dbReference>
<organism evidence="16 17">
    <name type="scientific">Nezara viridula</name>
    <name type="common">Southern green stink bug</name>
    <name type="synonym">Cimex viridulus</name>
    <dbReference type="NCBI Taxonomy" id="85310"/>
    <lineage>
        <taxon>Eukaryota</taxon>
        <taxon>Metazoa</taxon>
        <taxon>Ecdysozoa</taxon>
        <taxon>Arthropoda</taxon>
        <taxon>Hexapoda</taxon>
        <taxon>Insecta</taxon>
        <taxon>Pterygota</taxon>
        <taxon>Neoptera</taxon>
        <taxon>Paraneoptera</taxon>
        <taxon>Hemiptera</taxon>
        <taxon>Heteroptera</taxon>
        <taxon>Panheteroptera</taxon>
        <taxon>Pentatomomorpha</taxon>
        <taxon>Pentatomoidea</taxon>
        <taxon>Pentatomidae</taxon>
        <taxon>Pentatominae</taxon>
        <taxon>Nezara</taxon>
    </lineage>
</organism>
<keyword evidence="7" id="KW-0808">Transferase</keyword>
<evidence type="ECO:0000256" key="9">
    <source>
        <dbReference type="ARBA" id="ARBA00022968"/>
    </source>
</evidence>
<comment type="cofactor">
    <cofactor evidence="1">
        <name>Mn(2+)</name>
        <dbReference type="ChEBI" id="CHEBI:29035"/>
    </cofactor>
</comment>
<dbReference type="GO" id="GO:0047220">
    <property type="term" value="F:galactosylxylosylprotein 3-beta-galactosyltransferase activity"/>
    <property type="evidence" value="ECO:0007669"/>
    <property type="project" value="TreeGrafter"/>
</dbReference>
<evidence type="ECO:0000256" key="5">
    <source>
        <dbReference type="ARBA" id="ARBA00008661"/>
    </source>
</evidence>
<sequence>MHLKVCHITHILCFVLGCSFTLLLTSYDLKKEGFENVFEKEEFQLIVIILSSPENVIKRYAIRQTWLRDLNQRSSYMFVIGSLGFTAEQRKTILSEQSEHNDILLLPLHEGYQSLTKKLLATLVHVYQTYKFDFLLKTDDDTFVNLRMLNEAMVSVDKQKPVYWGYFNGRASVFKKGKWKEDQWFLCDRYLPYALGGGYILTYPAVELIVDKAQVLSTYNSEDVSLGVWLSPYNISRIHDIRFDSGHVSRGCSNSHMVTHKQTPEHIRALYASLSHSGVSCSVETQYSSPYEYDWKVPPSKCCLKSVL</sequence>
<comment type="similarity">
    <text evidence="5 15">Belongs to the glycosyltransferase 31 family.</text>
</comment>
<dbReference type="EMBL" id="OV725079">
    <property type="protein sequence ID" value="CAH1395528.1"/>
    <property type="molecule type" value="Genomic_DNA"/>
</dbReference>
<proteinExistence type="inferred from homology"/>
<dbReference type="GO" id="GO:0006493">
    <property type="term" value="P:protein O-linked glycosylation"/>
    <property type="evidence" value="ECO:0007669"/>
    <property type="project" value="TreeGrafter"/>
</dbReference>
<evidence type="ECO:0000256" key="15">
    <source>
        <dbReference type="RuleBase" id="RU363063"/>
    </source>
</evidence>
<keyword evidence="17" id="KW-1185">Reference proteome</keyword>
<dbReference type="EC" id="2.4.1.-" evidence="15"/>
<accession>A0A9P0EFI2</accession>
<evidence type="ECO:0000256" key="2">
    <source>
        <dbReference type="ARBA" id="ARBA00004323"/>
    </source>
</evidence>
<dbReference type="GO" id="GO:0000139">
    <property type="term" value="C:Golgi membrane"/>
    <property type="evidence" value="ECO:0007669"/>
    <property type="project" value="UniProtKB-SubCell"/>
</dbReference>
<evidence type="ECO:0000256" key="13">
    <source>
        <dbReference type="ARBA" id="ARBA00023180"/>
    </source>
</evidence>
<dbReference type="AlphaFoldDB" id="A0A9P0EFI2"/>
<dbReference type="PROSITE" id="PS51257">
    <property type="entry name" value="PROKAR_LIPOPROTEIN"/>
    <property type="match status" value="1"/>
</dbReference>
<keyword evidence="11 15" id="KW-0333">Golgi apparatus</keyword>
<dbReference type="GO" id="GO:0006024">
    <property type="term" value="P:glycosaminoglycan biosynthetic process"/>
    <property type="evidence" value="ECO:0007669"/>
    <property type="project" value="UniProtKB-ARBA"/>
</dbReference>
<evidence type="ECO:0000256" key="14">
    <source>
        <dbReference type="ARBA" id="ARBA00023211"/>
    </source>
</evidence>
<dbReference type="PANTHER" id="PTHR11214:SF3">
    <property type="entry name" value="BETA-1,3-GALACTOSYLTRANSFERASE 6"/>
    <property type="match status" value="1"/>
</dbReference>
<gene>
    <name evidence="16" type="ORF">NEZAVI_LOCUS5789</name>
</gene>
<dbReference type="OrthoDB" id="1158011at2759"/>